<proteinExistence type="predicted"/>
<dbReference type="Gene3D" id="3.30.1490.20">
    <property type="entry name" value="ATP-grasp fold, A domain"/>
    <property type="match status" value="1"/>
</dbReference>
<organism evidence="6 7">
    <name type="scientific">Enterocloster aldenensis</name>
    <dbReference type="NCBI Taxonomy" id="358742"/>
    <lineage>
        <taxon>Bacteria</taxon>
        <taxon>Bacillati</taxon>
        <taxon>Bacillota</taxon>
        <taxon>Clostridia</taxon>
        <taxon>Lachnospirales</taxon>
        <taxon>Lachnospiraceae</taxon>
        <taxon>Enterocloster</taxon>
    </lineage>
</organism>
<evidence type="ECO:0000259" key="5">
    <source>
        <dbReference type="PROSITE" id="PS50975"/>
    </source>
</evidence>
<evidence type="ECO:0000313" key="6">
    <source>
        <dbReference type="EMBL" id="NSJ48386.1"/>
    </source>
</evidence>
<dbReference type="Gene3D" id="3.40.50.20">
    <property type="match status" value="1"/>
</dbReference>
<dbReference type="PROSITE" id="PS50975">
    <property type="entry name" value="ATP_GRASP"/>
    <property type="match status" value="1"/>
</dbReference>
<keyword evidence="2 4" id="KW-0547">Nucleotide-binding</keyword>
<evidence type="ECO:0000256" key="3">
    <source>
        <dbReference type="ARBA" id="ARBA00022840"/>
    </source>
</evidence>
<evidence type="ECO:0000256" key="4">
    <source>
        <dbReference type="PROSITE-ProRule" id="PRU00409"/>
    </source>
</evidence>
<dbReference type="Pfam" id="PF21360">
    <property type="entry name" value="PylC-like_N"/>
    <property type="match status" value="1"/>
</dbReference>
<dbReference type="InterPro" id="IPR013815">
    <property type="entry name" value="ATP_grasp_subdomain_1"/>
</dbReference>
<keyword evidence="1" id="KW-0436">Ligase</keyword>
<dbReference type="Pfam" id="PF02655">
    <property type="entry name" value="ATP-grasp_3"/>
    <property type="match status" value="1"/>
</dbReference>
<feature type="domain" description="ATP-grasp" evidence="5">
    <location>
        <begin position="120"/>
        <end position="313"/>
    </location>
</feature>
<dbReference type="InterPro" id="IPR011761">
    <property type="entry name" value="ATP-grasp"/>
</dbReference>
<name>A0ABX2HIV7_9FIRM</name>
<gene>
    <name evidence="6" type="ORF">G5B36_06700</name>
</gene>
<dbReference type="InterPro" id="IPR003806">
    <property type="entry name" value="ATP-grasp_PylC-type"/>
</dbReference>
<reference evidence="6 7" key="1">
    <citation type="journal article" date="2020" name="Cell Host Microbe">
        <title>Functional and Genomic Variation between Human-Derived Isolates of Lachnospiraceae Reveals Inter- and Intra-Species Diversity.</title>
        <authorList>
            <person name="Sorbara M.T."/>
            <person name="Littmann E.R."/>
            <person name="Fontana E."/>
            <person name="Moody T.U."/>
            <person name="Kohout C.E."/>
            <person name="Gjonbalaj M."/>
            <person name="Eaton V."/>
            <person name="Seok R."/>
            <person name="Leiner I.M."/>
            <person name="Pamer E.G."/>
        </authorList>
    </citation>
    <scope>NUCLEOTIDE SEQUENCE [LARGE SCALE GENOMIC DNA]</scope>
    <source>
        <strain evidence="6 7">MSK.1.17</strain>
    </source>
</reference>
<accession>A0ABX2HIV7</accession>
<dbReference type="Gene3D" id="3.30.470.20">
    <property type="entry name" value="ATP-grasp fold, B domain"/>
    <property type="match status" value="1"/>
</dbReference>
<evidence type="ECO:0000256" key="2">
    <source>
        <dbReference type="ARBA" id="ARBA00022741"/>
    </source>
</evidence>
<comment type="caution">
    <text evidence="6">The sequence shown here is derived from an EMBL/GenBank/DDBJ whole genome shotgun (WGS) entry which is preliminary data.</text>
</comment>
<dbReference type="PANTHER" id="PTHR43585:SF2">
    <property type="entry name" value="ATP-GRASP ENZYME FSQD"/>
    <property type="match status" value="1"/>
</dbReference>
<keyword evidence="7" id="KW-1185">Reference proteome</keyword>
<dbReference type="NCBIfam" id="NF009404">
    <property type="entry name" value="PRK12767.1-3"/>
    <property type="match status" value="1"/>
</dbReference>
<dbReference type="SUPFAM" id="SSF56059">
    <property type="entry name" value="Glutathione synthetase ATP-binding domain-like"/>
    <property type="match status" value="1"/>
</dbReference>
<protein>
    <submittedName>
        <fullName evidence="6">ATP-grasp domain-containing protein</fullName>
    </submittedName>
</protein>
<keyword evidence="3 4" id="KW-0067">ATP-binding</keyword>
<sequence length="339" mass="37017">MIMNILLTSAGRRGYLAGYFKEALKTAGCGGLVHAANSSECPAFASADRSVITPLIYDKGYISFLLEYCKKEAIGLLVPLFDIDVPVLAANRALFAAVGTLVVTAEPEAVDICNDKWKTFTVLKEAGIPVPASWLAMEEALKAAGNGSLSWPVMVKPRWGMGSLSVYQADNPEEMKVLAGKCRRGIQDSYMKYESMADPDSCVLFQQRIKGREYGLDVMNGLDGRYRTTIVKEKMAMRSGETDAAGTIDNKELEGLGRTLGTLLCHRGNLDVDVLEEDGTYYVLEMNARFGGGYPFSHAAGADLPLALVLWAMGREPREEVLSARPGVRAQKDIRLLVW</sequence>
<evidence type="ECO:0000256" key="1">
    <source>
        <dbReference type="ARBA" id="ARBA00022598"/>
    </source>
</evidence>
<dbReference type="PANTHER" id="PTHR43585">
    <property type="entry name" value="FUMIPYRROLE BIOSYNTHESIS PROTEIN C"/>
    <property type="match status" value="1"/>
</dbReference>
<evidence type="ECO:0000313" key="7">
    <source>
        <dbReference type="Proteomes" id="UP000669239"/>
    </source>
</evidence>
<dbReference type="Proteomes" id="UP000669239">
    <property type="component" value="Unassembled WGS sequence"/>
</dbReference>
<dbReference type="InterPro" id="IPR048764">
    <property type="entry name" value="PylC_N"/>
</dbReference>
<dbReference type="EMBL" id="JAAITT010000007">
    <property type="protein sequence ID" value="NSJ48386.1"/>
    <property type="molecule type" value="Genomic_DNA"/>
</dbReference>
<dbReference type="InterPro" id="IPR052032">
    <property type="entry name" value="ATP-dep_AA_Ligase"/>
</dbReference>